<proteinExistence type="inferred from homology"/>
<evidence type="ECO:0000256" key="6">
    <source>
        <dbReference type="ARBA" id="ARBA00023242"/>
    </source>
</evidence>
<dbReference type="Gene3D" id="3.40.50.300">
    <property type="entry name" value="P-loop containing nucleotide triphosphate hydrolases"/>
    <property type="match status" value="1"/>
</dbReference>
<dbReference type="Pfam" id="PF04729">
    <property type="entry name" value="ASF1_hist_chap"/>
    <property type="match status" value="1"/>
</dbReference>
<dbReference type="InterPro" id="IPR027417">
    <property type="entry name" value="P-loop_NTPase"/>
</dbReference>
<reference evidence="8" key="1">
    <citation type="submission" date="2020-05" db="UniProtKB">
        <authorList>
            <consortium name="EnsemblMetazoa"/>
        </authorList>
    </citation>
    <scope>IDENTIFICATION</scope>
    <source>
        <strain evidence="8">SANGQUA</strain>
    </source>
</reference>
<dbReference type="EnsemblMetazoa" id="AQUA005568-RA">
    <property type="protein sequence ID" value="AQUA005568-PA"/>
    <property type="gene ID" value="AQUA005568"/>
</dbReference>
<dbReference type="GO" id="GO:0017111">
    <property type="term" value="F:ribonucleoside triphosphate phosphatase activity"/>
    <property type="evidence" value="ECO:0007669"/>
    <property type="project" value="InterPro"/>
</dbReference>
<dbReference type="AlphaFoldDB" id="A0A182X6Y2"/>
<dbReference type="PANTHER" id="PTHR12040:SF0">
    <property type="entry name" value="HISTONE CHAPERONE ASF1"/>
    <property type="match status" value="1"/>
</dbReference>
<evidence type="ECO:0000256" key="4">
    <source>
        <dbReference type="ARBA" id="ARBA00023163"/>
    </source>
</evidence>
<evidence type="ECO:0000256" key="2">
    <source>
        <dbReference type="ARBA" id="ARBA00006051"/>
    </source>
</evidence>
<dbReference type="SUPFAM" id="SSF52540">
    <property type="entry name" value="P-loop containing nucleoside triphosphate hydrolases"/>
    <property type="match status" value="1"/>
</dbReference>
<organism evidence="8 9">
    <name type="scientific">Anopheles quadriannulatus</name>
    <name type="common">Mosquito</name>
    <dbReference type="NCBI Taxonomy" id="34691"/>
    <lineage>
        <taxon>Eukaryota</taxon>
        <taxon>Metazoa</taxon>
        <taxon>Ecdysozoa</taxon>
        <taxon>Arthropoda</taxon>
        <taxon>Hexapoda</taxon>
        <taxon>Insecta</taxon>
        <taxon>Pterygota</taxon>
        <taxon>Neoptera</taxon>
        <taxon>Endopterygota</taxon>
        <taxon>Diptera</taxon>
        <taxon>Nematocera</taxon>
        <taxon>Culicoidea</taxon>
        <taxon>Culicidae</taxon>
        <taxon>Anophelinae</taxon>
        <taxon>Anopheles</taxon>
    </lineage>
</organism>
<evidence type="ECO:0000256" key="1">
    <source>
        <dbReference type="ARBA" id="ARBA00004123"/>
    </source>
</evidence>
<dbReference type="GO" id="GO:0000785">
    <property type="term" value="C:chromatin"/>
    <property type="evidence" value="ECO:0007669"/>
    <property type="project" value="TreeGrafter"/>
</dbReference>
<keyword evidence="6" id="KW-0539">Nucleus</keyword>
<feature type="compositionally biased region" description="Low complexity" evidence="7">
    <location>
        <begin position="199"/>
        <end position="214"/>
    </location>
</feature>
<evidence type="ECO:0000256" key="7">
    <source>
        <dbReference type="SAM" id="MobiDB-lite"/>
    </source>
</evidence>
<dbReference type="PANTHER" id="PTHR12040">
    <property type="entry name" value="ANTI-SILENCING PROTEIN 1"/>
    <property type="match status" value="1"/>
</dbReference>
<dbReference type="Pfam" id="PF03266">
    <property type="entry name" value="NTPase_1"/>
    <property type="match status" value="1"/>
</dbReference>
<dbReference type="InterPro" id="IPR004948">
    <property type="entry name" value="Nuc-triphosphatase_THEP1"/>
</dbReference>
<dbReference type="STRING" id="34691.A0A182X6Y2"/>
<name>A0A182X6Y2_ANOQN</name>
<evidence type="ECO:0000256" key="3">
    <source>
        <dbReference type="ARBA" id="ARBA00023015"/>
    </source>
</evidence>
<comment type="subcellular location">
    <subcellularLocation>
        <location evidence="1">Nucleus</location>
    </subcellularLocation>
</comment>
<feature type="region of interest" description="Disordered" evidence="7">
    <location>
        <begin position="152"/>
        <end position="238"/>
    </location>
</feature>
<dbReference type="InterPro" id="IPR036747">
    <property type="entry name" value="ASF1-like_sf"/>
</dbReference>
<evidence type="ECO:0000313" key="9">
    <source>
        <dbReference type="Proteomes" id="UP000076407"/>
    </source>
</evidence>
<keyword evidence="3" id="KW-0805">Transcription regulation</keyword>
<accession>A0A182X6Y2</accession>
<evidence type="ECO:0000313" key="8">
    <source>
        <dbReference type="EnsemblMetazoa" id="AQUA005568-PA"/>
    </source>
</evidence>
<dbReference type="InterPro" id="IPR006818">
    <property type="entry name" value="ASF1-like"/>
</dbReference>
<keyword evidence="5" id="KW-0143">Chaperone</keyword>
<comment type="similarity">
    <text evidence="2">Belongs to the ASF1 family.</text>
</comment>
<dbReference type="Gene3D" id="2.60.40.1490">
    <property type="entry name" value="Histone chaperone ASF1-like"/>
    <property type="match status" value="1"/>
</dbReference>
<protein>
    <submittedName>
        <fullName evidence="8">Uncharacterized protein</fullName>
    </submittedName>
</protein>
<feature type="compositionally biased region" description="Basic residues" evidence="7">
    <location>
        <begin position="215"/>
        <end position="224"/>
    </location>
</feature>
<sequence>MAKVHITNVVVLDNPSSFLNPFQFELTFECIEELKEDLEWKMIYVGSAESEAFDQVLDTIYVGPVPEGRHIFVFQADPPNVSRIPEQDAVGVTVVLLTCSYRGQEFVRVGYFINNEYADPELRENPPLKPLFHKMTRNILASKPRVTRFKINWDDAPANGGVPGGPSNGLLMDGEEEVQPDEMGDGGHTNGGGGGGGDDQQMVDGGSDSGSQQQHPHHPHHLHHPPGMLGAVHDDDNSVGKTTIMRKVSDELAKRNVPIAGFYTEEVRDPPAGDRTGFDVVTFGGQRAPLARIASTGTKNPATVGRYSVCIEQFERLALPALDERQAKAVLLLDEIGRMELKSRAFVERMNAIVKEVGSGRQRFVATVPLKSSGIELIERLKRINGCQIFHVKPTNREEMYGEVRDAVFRLVDSK</sequence>
<keyword evidence="4" id="KW-0804">Transcription</keyword>
<dbReference type="FunFam" id="2.60.40.1490:FF:000001">
    <property type="entry name" value="Histone chaperone ASF1"/>
    <property type="match status" value="1"/>
</dbReference>
<dbReference type="GO" id="GO:0006335">
    <property type="term" value="P:DNA replication-dependent chromatin assembly"/>
    <property type="evidence" value="ECO:0007669"/>
    <property type="project" value="TreeGrafter"/>
</dbReference>
<evidence type="ECO:0000256" key="5">
    <source>
        <dbReference type="ARBA" id="ARBA00023186"/>
    </source>
</evidence>
<feature type="compositionally biased region" description="Acidic residues" evidence="7">
    <location>
        <begin position="173"/>
        <end position="184"/>
    </location>
</feature>
<keyword evidence="9" id="KW-1185">Reference proteome</keyword>
<dbReference type="GO" id="GO:0042393">
    <property type="term" value="F:histone binding"/>
    <property type="evidence" value="ECO:0007669"/>
    <property type="project" value="TreeGrafter"/>
</dbReference>
<dbReference type="SUPFAM" id="SSF101546">
    <property type="entry name" value="ASF1-like"/>
    <property type="match status" value="1"/>
</dbReference>
<dbReference type="VEuPathDB" id="VectorBase:AQUA005568"/>
<dbReference type="Proteomes" id="UP000076407">
    <property type="component" value="Unassembled WGS sequence"/>
</dbReference>
<dbReference type="GO" id="GO:0005634">
    <property type="term" value="C:nucleus"/>
    <property type="evidence" value="ECO:0007669"/>
    <property type="project" value="UniProtKB-SubCell"/>
</dbReference>
<feature type="compositionally biased region" description="Gly residues" evidence="7">
    <location>
        <begin position="186"/>
        <end position="198"/>
    </location>
</feature>